<evidence type="ECO:0000256" key="4">
    <source>
        <dbReference type="ARBA" id="ARBA00022692"/>
    </source>
</evidence>
<dbReference type="GO" id="GO:0015288">
    <property type="term" value="F:porin activity"/>
    <property type="evidence" value="ECO:0007669"/>
    <property type="project" value="TreeGrafter"/>
</dbReference>
<dbReference type="GO" id="GO:0009279">
    <property type="term" value="C:cell outer membrane"/>
    <property type="evidence" value="ECO:0007669"/>
    <property type="project" value="UniProtKB-SubCell"/>
</dbReference>
<evidence type="ECO:0000256" key="2">
    <source>
        <dbReference type="ARBA" id="ARBA00022448"/>
    </source>
</evidence>
<evidence type="ECO:0000256" key="1">
    <source>
        <dbReference type="ARBA" id="ARBA00007613"/>
    </source>
</evidence>
<dbReference type="Pfam" id="PF02321">
    <property type="entry name" value="OEP"/>
    <property type="match status" value="2"/>
</dbReference>
<protein>
    <recommendedName>
        <fullName evidence="7">Protein CyaE</fullName>
    </recommendedName>
</protein>
<keyword evidence="3" id="KW-1134">Transmembrane beta strand</keyword>
<evidence type="ECO:0000313" key="8">
    <source>
        <dbReference type="EMBL" id="RUL62255.1"/>
    </source>
</evidence>
<sequence length="477" mass="50561">MHRARSDFPLFACVPFVFAVGLVLCGGTATAQSTSWAHTSSDDALAIAGHTEAPALENRTYTLSELLNIALNINPKTREVEQEAIQANLAVQLAKTQYSPQVSVNALGGIQRTPLAIPPTVSPKGYFVSSTREAFPTIELKWLLFDFGRRKGEVEAAKHTALAAESGLLGAQEKLIFDVSQAYFQAASSQGQVRAAQKALDAAKLTEEAVADQKKHGRATVVQLAEAQRQTAAMRLALTKTTGDADTAFASLIATIGLDPETHFEVASLSDASDAPTPGSLRALIDEALQSRPDILAATDKIAASDAKVDTARAAYRPTISLSAQVLQNIGEISSDGSPYSSINRTGEALFVSFEWPLFDGGARATNVSLAVSQRTEAEDALAEAKDTASQQVVEAYNNLKTSLDNRNQALAYTHASEVAYQAALDSYRRGLTSVTELTSNEAVLAQAEASQEDANASVSIAQAALDLAIGRRPSSH</sequence>
<dbReference type="AlphaFoldDB" id="A0A3S0PAK4"/>
<keyword evidence="4" id="KW-0812">Transmembrane</keyword>
<evidence type="ECO:0000256" key="3">
    <source>
        <dbReference type="ARBA" id="ARBA00022452"/>
    </source>
</evidence>
<evidence type="ECO:0000256" key="7">
    <source>
        <dbReference type="PIRNR" id="PIRNR001892"/>
    </source>
</evidence>
<dbReference type="InterPro" id="IPR028351">
    <property type="entry name" value="CyaE"/>
</dbReference>
<proteinExistence type="inferred from homology"/>
<comment type="function">
    <text evidence="7">CyaE is necessary for transport of calmodulin-sensitive adenylate cyclase-hemolysin (cyclolysin).</text>
</comment>
<dbReference type="Proteomes" id="UP000267077">
    <property type="component" value="Unassembled WGS sequence"/>
</dbReference>
<dbReference type="InterPro" id="IPR003423">
    <property type="entry name" value="OMP_efflux"/>
</dbReference>
<dbReference type="PANTHER" id="PTHR30026">
    <property type="entry name" value="OUTER MEMBRANE PROTEIN TOLC"/>
    <property type="match status" value="1"/>
</dbReference>
<gene>
    <name evidence="8" type="ORF">EKH79_15350</name>
</gene>
<dbReference type="GO" id="GO:1990281">
    <property type="term" value="C:efflux pump complex"/>
    <property type="evidence" value="ECO:0007669"/>
    <property type="project" value="TreeGrafter"/>
</dbReference>
<evidence type="ECO:0000256" key="5">
    <source>
        <dbReference type="ARBA" id="ARBA00023136"/>
    </source>
</evidence>
<dbReference type="RefSeq" id="WP_126674699.1">
    <property type="nucleotide sequence ID" value="NZ_RYZR01000007.1"/>
</dbReference>
<evidence type="ECO:0000313" key="9">
    <source>
        <dbReference type="Proteomes" id="UP000267077"/>
    </source>
</evidence>
<keyword evidence="5 7" id="KW-0472">Membrane</keyword>
<comment type="caution">
    <text evidence="8">The sequence shown here is derived from an EMBL/GenBank/DDBJ whole genome shotgun (WGS) entry which is preliminary data.</text>
</comment>
<reference evidence="8 9" key="1">
    <citation type="submission" date="2018-12" db="EMBL/GenBank/DDBJ databases">
        <title>Dyella dinghuensis sp. nov. DHOA06 and Dyella choica sp. nov. 4M-K27, isolated from forest soil.</title>
        <authorList>
            <person name="Qiu L.-H."/>
            <person name="Gao Z.-H."/>
        </authorList>
    </citation>
    <scope>NUCLEOTIDE SEQUENCE [LARGE SCALE GENOMIC DNA]</scope>
    <source>
        <strain evidence="8 9">DHOA06</strain>
    </source>
</reference>
<dbReference type="PANTHER" id="PTHR30026:SF20">
    <property type="entry name" value="OUTER MEMBRANE PROTEIN TOLC"/>
    <property type="match status" value="1"/>
</dbReference>
<keyword evidence="6 7" id="KW-0998">Cell outer membrane</keyword>
<organism evidence="8 9">
    <name type="scientific">Dyella dinghuensis</name>
    <dbReference type="NCBI Taxonomy" id="1920169"/>
    <lineage>
        <taxon>Bacteria</taxon>
        <taxon>Pseudomonadati</taxon>
        <taxon>Pseudomonadota</taxon>
        <taxon>Gammaproteobacteria</taxon>
        <taxon>Lysobacterales</taxon>
        <taxon>Rhodanobacteraceae</taxon>
        <taxon>Dyella</taxon>
    </lineage>
</organism>
<comment type="subcellular location">
    <subcellularLocation>
        <location evidence="7">Cell outer membrane</location>
        <topology evidence="7">Peripheral membrane protein</topology>
    </subcellularLocation>
</comment>
<name>A0A3S0PAK4_9GAMM</name>
<dbReference type="InterPro" id="IPR051906">
    <property type="entry name" value="TolC-like"/>
</dbReference>
<dbReference type="GO" id="GO:0015562">
    <property type="term" value="F:efflux transmembrane transporter activity"/>
    <property type="evidence" value="ECO:0007669"/>
    <property type="project" value="InterPro"/>
</dbReference>
<accession>A0A3S0PAK4</accession>
<dbReference type="PIRSF" id="PIRSF001892">
    <property type="entry name" value="CyaE"/>
    <property type="match status" value="1"/>
</dbReference>
<dbReference type="GO" id="GO:0031640">
    <property type="term" value="P:killing of cells of another organism"/>
    <property type="evidence" value="ECO:0007669"/>
    <property type="project" value="UniProtKB-KW"/>
</dbReference>
<keyword evidence="2 7" id="KW-0813">Transport</keyword>
<dbReference type="SUPFAM" id="SSF56954">
    <property type="entry name" value="Outer membrane efflux proteins (OEP)"/>
    <property type="match status" value="1"/>
</dbReference>
<dbReference type="Gene3D" id="1.20.1600.10">
    <property type="entry name" value="Outer membrane efflux proteins (OEP)"/>
    <property type="match status" value="1"/>
</dbReference>
<keyword evidence="9" id="KW-1185">Reference proteome</keyword>
<evidence type="ECO:0000256" key="6">
    <source>
        <dbReference type="ARBA" id="ARBA00023237"/>
    </source>
</evidence>
<keyword evidence="7" id="KW-0204">Cytolysis</keyword>
<comment type="similarity">
    <text evidence="1 7">Belongs to the outer membrane factor (OMF) (TC 1.B.17) family.</text>
</comment>
<dbReference type="EMBL" id="RYZR01000007">
    <property type="protein sequence ID" value="RUL62255.1"/>
    <property type="molecule type" value="Genomic_DNA"/>
</dbReference>
<keyword evidence="7" id="KW-0354">Hemolysis</keyword>